<dbReference type="Gene3D" id="4.10.60.10">
    <property type="entry name" value="Zinc finger, CCHC-type"/>
    <property type="match status" value="2"/>
</dbReference>
<feature type="domain" description="CCHC-type" evidence="3">
    <location>
        <begin position="67"/>
        <end position="81"/>
    </location>
</feature>
<dbReference type="Pfam" id="PF00098">
    <property type="entry name" value="zf-CCHC"/>
    <property type="match status" value="2"/>
</dbReference>
<dbReference type="EMBL" id="BKCJ010407873">
    <property type="protein sequence ID" value="GFA34356.1"/>
    <property type="molecule type" value="Genomic_DNA"/>
</dbReference>
<dbReference type="InterPro" id="IPR051714">
    <property type="entry name" value="Znf_CCHC_NABP"/>
</dbReference>
<proteinExistence type="predicted"/>
<dbReference type="InterPro" id="IPR036875">
    <property type="entry name" value="Znf_CCHC_sf"/>
</dbReference>
<feature type="coiled-coil region" evidence="2">
    <location>
        <begin position="583"/>
        <end position="610"/>
    </location>
</feature>
<dbReference type="SMART" id="SM00343">
    <property type="entry name" value="ZnF_C2HC"/>
    <property type="match status" value="2"/>
</dbReference>
<dbReference type="PANTHER" id="PTHR23002">
    <property type="entry name" value="ZINC FINGER CCHC DOMAIN CONTAINING PROTEIN"/>
    <property type="match status" value="1"/>
</dbReference>
<organism evidence="4">
    <name type="scientific">Tanacetum cinerariifolium</name>
    <name type="common">Dalmatian daisy</name>
    <name type="synonym">Chrysanthemum cinerariifolium</name>
    <dbReference type="NCBI Taxonomy" id="118510"/>
    <lineage>
        <taxon>Eukaryota</taxon>
        <taxon>Viridiplantae</taxon>
        <taxon>Streptophyta</taxon>
        <taxon>Embryophyta</taxon>
        <taxon>Tracheophyta</taxon>
        <taxon>Spermatophyta</taxon>
        <taxon>Magnoliopsida</taxon>
        <taxon>eudicotyledons</taxon>
        <taxon>Gunneridae</taxon>
        <taxon>Pentapetalae</taxon>
        <taxon>asterids</taxon>
        <taxon>campanulids</taxon>
        <taxon>Asterales</taxon>
        <taxon>Asteraceae</taxon>
        <taxon>Asteroideae</taxon>
        <taxon>Anthemideae</taxon>
        <taxon>Anthemidinae</taxon>
        <taxon>Tanacetum</taxon>
    </lineage>
</organism>
<evidence type="ECO:0000256" key="2">
    <source>
        <dbReference type="SAM" id="Coils"/>
    </source>
</evidence>
<keyword evidence="2" id="KW-0175">Coiled coil</keyword>
<evidence type="ECO:0000256" key="1">
    <source>
        <dbReference type="PROSITE-ProRule" id="PRU00047"/>
    </source>
</evidence>
<keyword evidence="1" id="KW-0862">Zinc</keyword>
<feature type="domain" description="CCHC-type" evidence="3">
    <location>
        <begin position="437"/>
        <end position="451"/>
    </location>
</feature>
<accession>A0A699JFH6</accession>
<evidence type="ECO:0000313" key="4">
    <source>
        <dbReference type="EMBL" id="GFA34356.1"/>
    </source>
</evidence>
<name>A0A699JFH6_TANCI</name>
<keyword evidence="1" id="KW-0863">Zinc-finger</keyword>
<sequence length="627" mass="70657">MTNPEDITDPKTAMNMALALMAKSFKLNYSTPTNNNQRISSNPRNRQIAQSVRAEGNAAGHNGNQIRCYNCRGVGHFARDCTVRPKRRDAAYLQTQLLIAQKEEAGIQLQVEEYDLMAAAADLDEIEEVNANCILMANLQQASPDGKLIHNSIINGPYVRRMIPEPGDTNREVLVNETFHVQTDDELTEKELKQIEADDQAIQTILLGLPEDIYAAIDNCKTAQKIWLRVQQMMKGSDIGIQEKKAKLFTEWESNLKFLNNLQPEWSRDVTIVHRTKDLHTADYTQLYDFLKYNQKEVDELIAVRLAKIQDPLALMANSNNPYAFPAPHQDQPSYNQNYMQQPMPNPEDITDPTTTMNMALALMDKAFKLNYLTPTNNNQRISLNPRNRQIAQSGMNMGQDRQMQMVGGNVNQTRNDNLVAVCVEGNAAGYNGNYIRCYNCRGVGHFARNCTVRPRRRDAAYLQTQLLIAQKEEVGIQLQAEEFDLMTAAADLDEIEEVNANCILMANLQQASTSGTQTDKAPVYDSDGSAEVTSVEQSGEIVEQHPANFEETRALQAQKKQQSLYDSKVLLEKHDPPVVHDSEETLQLAQESREKMKHLNKELKLANYTKINHLSGGFCFSNGQVT</sequence>
<dbReference type="PROSITE" id="PS50158">
    <property type="entry name" value="ZF_CCHC"/>
    <property type="match status" value="2"/>
</dbReference>
<dbReference type="SUPFAM" id="SSF57756">
    <property type="entry name" value="Retrovirus zinc finger-like domains"/>
    <property type="match status" value="2"/>
</dbReference>
<dbReference type="GO" id="GO:0008270">
    <property type="term" value="F:zinc ion binding"/>
    <property type="evidence" value="ECO:0007669"/>
    <property type="project" value="UniProtKB-KW"/>
</dbReference>
<comment type="caution">
    <text evidence="4">The sequence shown here is derived from an EMBL/GenBank/DDBJ whole genome shotgun (WGS) entry which is preliminary data.</text>
</comment>
<dbReference type="InterPro" id="IPR001878">
    <property type="entry name" value="Znf_CCHC"/>
</dbReference>
<evidence type="ECO:0000259" key="3">
    <source>
        <dbReference type="PROSITE" id="PS50158"/>
    </source>
</evidence>
<gene>
    <name evidence="4" type="ORF">Tci_606328</name>
</gene>
<protein>
    <recommendedName>
        <fullName evidence="3">CCHC-type domain-containing protein</fullName>
    </recommendedName>
</protein>
<dbReference type="AlphaFoldDB" id="A0A699JFH6"/>
<reference evidence="4" key="1">
    <citation type="journal article" date="2019" name="Sci. Rep.">
        <title>Draft genome of Tanacetum cinerariifolium, the natural source of mosquito coil.</title>
        <authorList>
            <person name="Yamashiro T."/>
            <person name="Shiraishi A."/>
            <person name="Satake H."/>
            <person name="Nakayama K."/>
        </authorList>
    </citation>
    <scope>NUCLEOTIDE SEQUENCE</scope>
</reference>
<dbReference type="GO" id="GO:0003676">
    <property type="term" value="F:nucleic acid binding"/>
    <property type="evidence" value="ECO:0007669"/>
    <property type="project" value="InterPro"/>
</dbReference>
<keyword evidence="1" id="KW-0479">Metal-binding</keyword>